<organism evidence="5 6">
    <name type="scientific">Cephalotrichum gorgonifer</name>
    <dbReference type="NCBI Taxonomy" id="2041049"/>
    <lineage>
        <taxon>Eukaryota</taxon>
        <taxon>Fungi</taxon>
        <taxon>Dikarya</taxon>
        <taxon>Ascomycota</taxon>
        <taxon>Pezizomycotina</taxon>
        <taxon>Sordariomycetes</taxon>
        <taxon>Hypocreomycetidae</taxon>
        <taxon>Microascales</taxon>
        <taxon>Microascaceae</taxon>
        <taxon>Cephalotrichum</taxon>
    </lineage>
</organism>
<gene>
    <name evidence="5" type="ORF">DNG_07179</name>
</gene>
<dbReference type="GO" id="GO:0001522">
    <property type="term" value="P:pseudouridine synthesis"/>
    <property type="evidence" value="ECO:0007669"/>
    <property type="project" value="InterPro"/>
</dbReference>
<feature type="compositionally biased region" description="Acidic residues" evidence="3">
    <location>
        <begin position="486"/>
        <end position="497"/>
    </location>
</feature>
<dbReference type="GO" id="GO:0005634">
    <property type="term" value="C:nucleus"/>
    <property type="evidence" value="ECO:0007669"/>
    <property type="project" value="TreeGrafter"/>
</dbReference>
<feature type="region of interest" description="Disordered" evidence="3">
    <location>
        <begin position="118"/>
        <end position="140"/>
    </location>
</feature>
<dbReference type="GO" id="GO:0003723">
    <property type="term" value="F:RNA binding"/>
    <property type="evidence" value="ECO:0007669"/>
    <property type="project" value="InterPro"/>
</dbReference>
<feature type="compositionally biased region" description="Basic residues" evidence="3">
    <location>
        <begin position="167"/>
        <end position="181"/>
    </location>
</feature>
<dbReference type="Pfam" id="PF01142">
    <property type="entry name" value="TruD"/>
    <property type="match status" value="1"/>
</dbReference>
<feature type="region of interest" description="Disordered" evidence="3">
    <location>
        <begin position="362"/>
        <end position="381"/>
    </location>
</feature>
<keyword evidence="6" id="KW-1185">Reference proteome</keyword>
<evidence type="ECO:0000256" key="3">
    <source>
        <dbReference type="SAM" id="MobiDB-lite"/>
    </source>
</evidence>
<dbReference type="GO" id="GO:0009982">
    <property type="term" value="F:pseudouridine synthase activity"/>
    <property type="evidence" value="ECO:0007669"/>
    <property type="project" value="InterPro"/>
</dbReference>
<reference evidence="5" key="1">
    <citation type="submission" date="2018-03" db="EMBL/GenBank/DDBJ databases">
        <authorList>
            <person name="Guldener U."/>
        </authorList>
    </citation>
    <scope>NUCLEOTIDE SEQUENCE</scope>
</reference>
<sequence>MTTTRPDIQRTSAAFDMAIGITERVTTPATLWHGIMRHRRTDFLVNEIQKDGTVLHLTNSNIQAPKDKNVTAQPAPAPANDGPEKPDIPQEDVEALAALTSPAFAESVVRLYKTGNANPEGSKPFSSATSPLIEDKSKRSQVHQEVRRIFNSEIDTSTDPSGAIVAKKGRNPRSRNRNAAARRRIDCTGEGEFLHFTLFKENRDTLEAVNLISRLLSLRARSVHFAGTKDRRAATVQRCSVRLRTASDLAKLNSKLYGVKTGDYEYKHEAIRLGQLRGNEFTIVAKDCRLPGDADLTVPQRVQKLQDSLDAVMKQMNASGWINYFGHQRFGSYATGTNKIGMLILSGKLEEAVNALLEYDPRVLESPPDDDTPRSSPRHDEYNRAKACQVFATEGDGPKALKYLPSRFAAETTLISHLSRVGSSRDFAGALLHLPRGLRTLYLHAYQSFVWNHAASRRWALYGATVVEGDIVADEKPAPVVAQGGDGEEEEEADPDEGAISPRVLTKEEAESGKYTIDDVFLPTAGTDTILPGNEVGAFYREFMMRPENGSMDPSDLPRPHKEFTAPGRYRRLIARFLSAPSVEVRRYVSDDEQMWPTDLDILEKAAKERDEAELAARGKRAREEAEAGPSKRAKVEGEAEQGNQATVGAGVIEESGESADKTPVVEAAPGGAEKAEAEVKEAEGEKVAAILHFQLGRSAYATVAIREMGLAPEVEGVVEPKVAE</sequence>
<dbReference type="Proteomes" id="UP001187682">
    <property type="component" value="Unassembled WGS sequence"/>
</dbReference>
<dbReference type="InterPro" id="IPR020103">
    <property type="entry name" value="PsdUridine_synth_cat_dom_sf"/>
</dbReference>
<evidence type="ECO:0000256" key="2">
    <source>
        <dbReference type="ARBA" id="ARBA00023235"/>
    </source>
</evidence>
<dbReference type="InterPro" id="IPR011760">
    <property type="entry name" value="PsdUridine_synth_TruD_insert"/>
</dbReference>
<dbReference type="PIRSF" id="PIRSF037016">
    <property type="entry name" value="Pseudouridin_synth_euk_prd"/>
    <property type="match status" value="1"/>
</dbReference>
<dbReference type="PANTHER" id="PTHR13326">
    <property type="entry name" value="TRNA PSEUDOURIDINE SYNTHASE D"/>
    <property type="match status" value="1"/>
</dbReference>
<keyword evidence="2" id="KW-0413">Isomerase</keyword>
<evidence type="ECO:0000256" key="1">
    <source>
        <dbReference type="ARBA" id="ARBA00007953"/>
    </source>
</evidence>
<dbReference type="PANTHER" id="PTHR13326:SF21">
    <property type="entry name" value="PSEUDOURIDYLATE SYNTHASE PUS7L"/>
    <property type="match status" value="1"/>
</dbReference>
<comment type="caution">
    <text evidence="5">The sequence shown here is derived from an EMBL/GenBank/DDBJ whole genome shotgun (WGS) entry which is preliminary data.</text>
</comment>
<dbReference type="InterPro" id="IPR001656">
    <property type="entry name" value="PsdUridine_synth_TruD"/>
</dbReference>
<feature type="compositionally biased region" description="Polar residues" evidence="3">
    <location>
        <begin position="118"/>
        <end position="130"/>
    </location>
</feature>
<dbReference type="Gene3D" id="3.30.2350.20">
    <property type="entry name" value="TruD, catalytic domain"/>
    <property type="match status" value="2"/>
</dbReference>
<dbReference type="CDD" id="cd02576">
    <property type="entry name" value="PseudoU_synth_ScPUS7"/>
    <property type="match status" value="1"/>
</dbReference>
<evidence type="ECO:0000259" key="4">
    <source>
        <dbReference type="PROSITE" id="PS50984"/>
    </source>
</evidence>
<dbReference type="InterPro" id="IPR042214">
    <property type="entry name" value="TruD_catalytic"/>
</dbReference>
<dbReference type="AlphaFoldDB" id="A0AAE8N2Y1"/>
<proteinExistence type="inferred from homology"/>
<name>A0AAE8N2Y1_9PEZI</name>
<feature type="domain" description="TRUD" evidence="4">
    <location>
        <begin position="320"/>
        <end position="576"/>
    </location>
</feature>
<protein>
    <submittedName>
        <fullName evidence="5">Related to pseudouridine synthase TruD/Pus7</fullName>
    </submittedName>
</protein>
<evidence type="ECO:0000313" key="5">
    <source>
        <dbReference type="EMBL" id="SPO04494.1"/>
    </source>
</evidence>
<feature type="compositionally biased region" description="Basic and acidic residues" evidence="3">
    <location>
        <begin position="371"/>
        <end position="381"/>
    </location>
</feature>
<evidence type="ECO:0000313" key="6">
    <source>
        <dbReference type="Proteomes" id="UP001187682"/>
    </source>
</evidence>
<feature type="region of interest" description="Disordered" evidence="3">
    <location>
        <begin position="477"/>
        <end position="505"/>
    </location>
</feature>
<dbReference type="EMBL" id="ONZQ02000010">
    <property type="protein sequence ID" value="SPO04494.1"/>
    <property type="molecule type" value="Genomic_DNA"/>
</dbReference>
<feature type="region of interest" description="Disordered" evidence="3">
    <location>
        <begin position="61"/>
        <end position="87"/>
    </location>
</feature>
<feature type="region of interest" description="Disordered" evidence="3">
    <location>
        <begin position="615"/>
        <end position="675"/>
    </location>
</feature>
<dbReference type="PROSITE" id="PS50984">
    <property type="entry name" value="TRUD"/>
    <property type="match status" value="1"/>
</dbReference>
<dbReference type="NCBIfam" id="TIGR00094">
    <property type="entry name" value="tRNA_TruD_broad"/>
    <property type="match status" value="1"/>
</dbReference>
<comment type="similarity">
    <text evidence="1">Belongs to the pseudouridine synthase TruD family.</text>
</comment>
<feature type="region of interest" description="Disordered" evidence="3">
    <location>
        <begin position="160"/>
        <end position="181"/>
    </location>
</feature>
<dbReference type="SUPFAM" id="SSF55120">
    <property type="entry name" value="Pseudouridine synthase"/>
    <property type="match status" value="1"/>
</dbReference>
<dbReference type="CDD" id="cd01291">
    <property type="entry name" value="PseudoU_synth"/>
    <property type="match status" value="1"/>
</dbReference>
<accession>A0AAE8N2Y1</accession>
<feature type="compositionally biased region" description="Basic and acidic residues" evidence="3">
    <location>
        <begin position="615"/>
        <end position="626"/>
    </location>
</feature>